<dbReference type="PANTHER" id="PTHR37473">
    <property type="entry name" value="EF-HAND DOMAIN-CONTAINING PROTEIN"/>
    <property type="match status" value="1"/>
</dbReference>
<proteinExistence type="predicted"/>
<keyword evidence="3" id="KW-1185">Reference proteome</keyword>
<name>A0A8J8NS84_HALGN</name>
<sequence length="451" mass="52283">MEAQKVYRVRPIQKPLFTQRQSQNPSPPAMNLSDNHPISSNLFVKEQAPQKLAQRSAVPPLDQEQAMSLFINRGRRHSNRQTNGAGSFDVVQRTKSMEDSVLTLEANTLAEESGSATLAEPSQASDHQVPRILLKSASTFQVSPPTTSFYNPSPSPTPQPTNNSPTPLQHQQREPSNDQQPRIQTSEYLHKQRLRQAKEQEVRLMMNRIALLQGERERIDKRVLATQKRAAEIFYNKLLNEDKIREKMRVESQEREEQEQAKIRNFQMRESQRRDIQIKLDELRQQLQSNAEERKRQKQQNIEKKRQDQMQMIMEAREKKEAVKKEEERIRANIEKFKHKKETQHHGLRVTKVDNEHTKLQEADAILSFLEHKEQQILNALKSTQYNENKAKQVLVDAIMQTTKSKWERVVAAPSRGIPIRNEMEGGVSVKSYFNGGSSLGQIRPYDIDFD</sequence>
<protein>
    <submittedName>
        <fullName evidence="2">Uncharacterized protein</fullName>
    </submittedName>
</protein>
<feature type="region of interest" description="Disordered" evidence="1">
    <location>
        <begin position="289"/>
        <end position="308"/>
    </location>
</feature>
<dbReference type="PANTHER" id="PTHR37473:SF1">
    <property type="entry name" value="EF-HAND DOMAIN-CONTAINING PROTEIN"/>
    <property type="match status" value="1"/>
</dbReference>
<feature type="region of interest" description="Disordered" evidence="1">
    <location>
        <begin position="140"/>
        <end position="183"/>
    </location>
</feature>
<organism evidence="2 3">
    <name type="scientific">Halteria grandinella</name>
    <dbReference type="NCBI Taxonomy" id="5974"/>
    <lineage>
        <taxon>Eukaryota</taxon>
        <taxon>Sar</taxon>
        <taxon>Alveolata</taxon>
        <taxon>Ciliophora</taxon>
        <taxon>Intramacronucleata</taxon>
        <taxon>Spirotrichea</taxon>
        <taxon>Stichotrichia</taxon>
        <taxon>Sporadotrichida</taxon>
        <taxon>Halteriidae</taxon>
        <taxon>Halteria</taxon>
    </lineage>
</organism>
<feature type="region of interest" description="Disordered" evidence="1">
    <location>
        <begin position="250"/>
        <end position="271"/>
    </location>
</feature>
<accession>A0A8J8NS84</accession>
<dbReference type="Proteomes" id="UP000785679">
    <property type="component" value="Unassembled WGS sequence"/>
</dbReference>
<feature type="region of interest" description="Disordered" evidence="1">
    <location>
        <begin position="73"/>
        <end position="92"/>
    </location>
</feature>
<evidence type="ECO:0000256" key="1">
    <source>
        <dbReference type="SAM" id="MobiDB-lite"/>
    </source>
</evidence>
<dbReference type="AlphaFoldDB" id="A0A8J8NS84"/>
<reference evidence="2" key="1">
    <citation type="submission" date="2019-06" db="EMBL/GenBank/DDBJ databases">
        <authorList>
            <person name="Zheng W."/>
        </authorList>
    </citation>
    <scope>NUCLEOTIDE SEQUENCE</scope>
    <source>
        <strain evidence="2">QDHG01</strain>
    </source>
</reference>
<feature type="region of interest" description="Disordered" evidence="1">
    <location>
        <begin position="1"/>
        <end position="36"/>
    </location>
</feature>
<dbReference type="EMBL" id="RRYP01007350">
    <property type="protein sequence ID" value="TNV80558.1"/>
    <property type="molecule type" value="Genomic_DNA"/>
</dbReference>
<gene>
    <name evidence="2" type="ORF">FGO68_gene16624</name>
</gene>
<feature type="compositionally biased region" description="Polar residues" evidence="1">
    <location>
        <begin position="140"/>
        <end position="150"/>
    </location>
</feature>
<feature type="compositionally biased region" description="Basic and acidic residues" evidence="1">
    <location>
        <begin position="250"/>
        <end position="262"/>
    </location>
</feature>
<comment type="caution">
    <text evidence="2">The sequence shown here is derived from an EMBL/GenBank/DDBJ whole genome shotgun (WGS) entry which is preliminary data.</text>
</comment>
<evidence type="ECO:0000313" key="3">
    <source>
        <dbReference type="Proteomes" id="UP000785679"/>
    </source>
</evidence>
<feature type="compositionally biased region" description="Basic and acidic residues" evidence="1">
    <location>
        <begin position="291"/>
        <end position="308"/>
    </location>
</feature>
<evidence type="ECO:0000313" key="2">
    <source>
        <dbReference type="EMBL" id="TNV80558.1"/>
    </source>
</evidence>